<comment type="caution">
    <text evidence="1">The sequence shown here is derived from an EMBL/GenBank/DDBJ whole genome shotgun (WGS) entry which is preliminary data.</text>
</comment>
<dbReference type="AlphaFoldDB" id="A0A0A6VY30"/>
<gene>
    <name evidence="1" type="ORF">GY22_03485</name>
</gene>
<evidence type="ECO:0000313" key="2">
    <source>
        <dbReference type="Proteomes" id="UP000030466"/>
    </source>
</evidence>
<keyword evidence="2" id="KW-1185">Reference proteome</keyword>
<protein>
    <submittedName>
        <fullName evidence="1">Uncharacterized protein</fullName>
    </submittedName>
</protein>
<name>A0A0A6VY30_KOCRO</name>
<dbReference type="EMBL" id="JSUH01000002">
    <property type="protein sequence ID" value="KHD98729.1"/>
    <property type="molecule type" value="Genomic_DNA"/>
</dbReference>
<organism evidence="1 2">
    <name type="scientific">Kocuria rosea subsp. polaris</name>
    <dbReference type="NCBI Taxonomy" id="136273"/>
    <lineage>
        <taxon>Bacteria</taxon>
        <taxon>Bacillati</taxon>
        <taxon>Actinomycetota</taxon>
        <taxon>Actinomycetes</taxon>
        <taxon>Micrococcales</taxon>
        <taxon>Micrococcaceae</taxon>
        <taxon>Kocuria</taxon>
    </lineage>
</organism>
<proteinExistence type="predicted"/>
<evidence type="ECO:0000313" key="1">
    <source>
        <dbReference type="EMBL" id="KHD98729.1"/>
    </source>
</evidence>
<reference evidence="1 2" key="1">
    <citation type="journal article" date="2003" name="Int. J. Syst. Evol. Microbiol.">
        <title>Kocuria polaris sp. nov., an orange-pigmented psychrophilic bacterium isolated from an Antarctic cyanobacterial mat sample.</title>
        <authorList>
            <person name="Reddy G.S."/>
            <person name="Prakash J.S."/>
            <person name="Prabahar V."/>
            <person name="Matsumoto G.I."/>
            <person name="Stackebrandt E."/>
            <person name="Shivaji S."/>
        </authorList>
    </citation>
    <scope>NUCLEOTIDE SEQUENCE [LARGE SCALE GENOMIC DNA]</scope>
    <source>
        <strain evidence="1 2">CMS 76or</strain>
    </source>
</reference>
<dbReference type="Proteomes" id="UP000030466">
    <property type="component" value="Unassembled WGS sequence"/>
</dbReference>
<accession>A0A0A6VY30</accession>
<sequence length="90" mass="10099">MVRVGDGEPFLNLLSKVESHAVSCSPGGFDVGVKPNNDGDHLHDKPYRFRHFSPKPQVVLRFGRTLDLWWNVRSDVVPQRTTGRVGLDTS</sequence>